<reference evidence="2 3" key="1">
    <citation type="submission" date="2016-12" db="EMBL/GenBank/DDBJ databases">
        <title>Genome sequencing of Methylocaldum marinum.</title>
        <authorList>
            <person name="Takeuchi M."/>
            <person name="Kamagata Y."/>
            <person name="Hiraoka S."/>
            <person name="Oshima K."/>
            <person name="Hattori M."/>
            <person name="Iwasaki W."/>
        </authorList>
    </citation>
    <scope>NUCLEOTIDE SEQUENCE [LARGE SCALE GENOMIC DNA]</scope>
    <source>
        <strain evidence="2 3">S8</strain>
    </source>
</reference>
<organism evidence="2 3">
    <name type="scientific">Methylocaldum marinum</name>
    <dbReference type="NCBI Taxonomy" id="1432792"/>
    <lineage>
        <taxon>Bacteria</taxon>
        <taxon>Pseudomonadati</taxon>
        <taxon>Pseudomonadota</taxon>
        <taxon>Gammaproteobacteria</taxon>
        <taxon>Methylococcales</taxon>
        <taxon>Methylococcaceae</taxon>
        <taxon>Methylocaldum</taxon>
    </lineage>
</organism>
<dbReference type="AlphaFoldDB" id="A0A250KWF0"/>
<dbReference type="KEGG" id="mmai:sS8_4078"/>
<proteinExistence type="predicted"/>
<keyword evidence="3" id="KW-1185">Reference proteome</keyword>
<gene>
    <name evidence="2" type="ORF">sS8_4078</name>
</gene>
<evidence type="ECO:0000259" key="1">
    <source>
        <dbReference type="Pfam" id="PF11860"/>
    </source>
</evidence>
<name>A0A250KWF0_9GAMM</name>
<sequence>MALDRDAALKSASWGLFQIMGFNYQTARFSSVDSIINAMYKSEGEQLKAFASFISKNNLVEYLKKDQHDWTGFALRYNGTDSDGEVSGGYDKKGGGFK</sequence>
<evidence type="ECO:0000313" key="3">
    <source>
        <dbReference type="Proteomes" id="UP000266313"/>
    </source>
</evidence>
<dbReference type="Proteomes" id="UP000266313">
    <property type="component" value="Chromosome"/>
</dbReference>
<feature type="domain" description="N-acetylmuramidase" evidence="1">
    <location>
        <begin position="1"/>
        <end position="83"/>
    </location>
</feature>
<dbReference type="Pfam" id="PF11860">
    <property type="entry name" value="Muramidase"/>
    <property type="match status" value="1"/>
</dbReference>
<accession>A0A250KWF0</accession>
<dbReference type="InterPro" id="IPR024408">
    <property type="entry name" value="Muramidase"/>
</dbReference>
<evidence type="ECO:0000313" key="2">
    <source>
        <dbReference type="EMBL" id="BBA36008.1"/>
    </source>
</evidence>
<protein>
    <recommendedName>
        <fullName evidence="1">N-acetylmuramidase domain-containing protein</fullName>
    </recommendedName>
</protein>
<dbReference type="EMBL" id="AP017928">
    <property type="protein sequence ID" value="BBA36008.1"/>
    <property type="molecule type" value="Genomic_DNA"/>
</dbReference>